<organism evidence="2 3">
    <name type="scientific">Ditylenchus dipsaci</name>
    <dbReference type="NCBI Taxonomy" id="166011"/>
    <lineage>
        <taxon>Eukaryota</taxon>
        <taxon>Metazoa</taxon>
        <taxon>Ecdysozoa</taxon>
        <taxon>Nematoda</taxon>
        <taxon>Chromadorea</taxon>
        <taxon>Rhabditida</taxon>
        <taxon>Tylenchina</taxon>
        <taxon>Tylenchomorpha</taxon>
        <taxon>Sphaerularioidea</taxon>
        <taxon>Anguinidae</taxon>
        <taxon>Anguininae</taxon>
        <taxon>Ditylenchus</taxon>
    </lineage>
</organism>
<keyword evidence="1" id="KW-0472">Membrane</keyword>
<evidence type="ECO:0000256" key="1">
    <source>
        <dbReference type="SAM" id="Phobius"/>
    </source>
</evidence>
<evidence type="ECO:0000313" key="2">
    <source>
        <dbReference type="Proteomes" id="UP000887574"/>
    </source>
</evidence>
<dbReference type="WBParaSite" id="jg23315">
    <property type="protein sequence ID" value="jg23315"/>
    <property type="gene ID" value="jg23315"/>
</dbReference>
<keyword evidence="2" id="KW-1185">Reference proteome</keyword>
<keyword evidence="1" id="KW-1133">Transmembrane helix</keyword>
<keyword evidence="1" id="KW-0812">Transmembrane</keyword>
<reference evidence="3" key="1">
    <citation type="submission" date="2022-11" db="UniProtKB">
        <authorList>
            <consortium name="WormBaseParasite"/>
        </authorList>
    </citation>
    <scope>IDENTIFICATION</scope>
</reference>
<sequence>MGLYKINSFYSYILIVWLIAVQVCFLYGGNVCVDKENNVLRAENVGDNPIMINNGSVGTYYANSSASCYNNDSNIQLPGQIQLLSGNVTVKTAMKIANNSKLLLSIKKKSWLVGKICENGKSKKPELIEDKDCQPDLCDFQMDLCKMLEKPGTYTIADLQTLANITQLIDLPELPKGTPKSIVNGKWKVTIELLVGGNVTAFKVNVPSGGGWLDVACICLTFVLAVDLQWPEGDYCLLQGGGANNCPDGFKYQHIRLSVLQTFQTIVGYIFNTPMVKRDL</sequence>
<accession>A0A915DUH6</accession>
<name>A0A915DUH6_9BILA</name>
<feature type="transmembrane region" description="Helical" evidence="1">
    <location>
        <begin position="9"/>
        <end position="28"/>
    </location>
</feature>
<dbReference type="AlphaFoldDB" id="A0A915DUH6"/>
<proteinExistence type="predicted"/>
<protein>
    <submittedName>
        <fullName evidence="3">Uncharacterized protein</fullName>
    </submittedName>
</protein>
<dbReference type="Proteomes" id="UP000887574">
    <property type="component" value="Unplaced"/>
</dbReference>
<evidence type="ECO:0000313" key="3">
    <source>
        <dbReference type="WBParaSite" id="jg23315"/>
    </source>
</evidence>